<dbReference type="PANTHER" id="PTHR44259:SF108">
    <property type="entry name" value="F-BOX PROTEIN SKIP23-LIKE"/>
    <property type="match status" value="1"/>
</dbReference>
<dbReference type="InterPro" id="IPR005174">
    <property type="entry name" value="KIB1-4_b-propeller"/>
</dbReference>
<evidence type="ECO:0000313" key="3">
    <source>
        <dbReference type="Proteomes" id="UP001280121"/>
    </source>
</evidence>
<comment type="caution">
    <text evidence="2">The sequence shown here is derived from an EMBL/GenBank/DDBJ whole genome shotgun (WGS) entry which is preliminary data.</text>
</comment>
<dbReference type="EMBL" id="JANJYI010000001">
    <property type="protein sequence ID" value="KAK2664079.1"/>
    <property type="molecule type" value="Genomic_DNA"/>
</dbReference>
<dbReference type="InterPro" id="IPR050942">
    <property type="entry name" value="F-box_BR-signaling"/>
</dbReference>
<dbReference type="AlphaFoldDB" id="A0AAD9XQS3"/>
<dbReference type="Pfam" id="PF03478">
    <property type="entry name" value="Beta-prop_KIB1-4"/>
    <property type="match status" value="1"/>
</dbReference>
<dbReference type="Proteomes" id="UP001280121">
    <property type="component" value="Unassembled WGS sequence"/>
</dbReference>
<proteinExistence type="predicted"/>
<accession>A0AAD9XQS3</accession>
<gene>
    <name evidence="2" type="ORF">Ddye_002653</name>
</gene>
<feature type="domain" description="KIB1-4 beta-propeller" evidence="1">
    <location>
        <begin position="22"/>
        <end position="292"/>
    </location>
</feature>
<keyword evidence="3" id="KW-1185">Reference proteome</keyword>
<evidence type="ECO:0000313" key="2">
    <source>
        <dbReference type="EMBL" id="KAK2664079.1"/>
    </source>
</evidence>
<dbReference type="PANTHER" id="PTHR44259">
    <property type="entry name" value="OS07G0183000 PROTEIN-RELATED"/>
    <property type="match status" value="1"/>
</dbReference>
<protein>
    <recommendedName>
        <fullName evidence="1">KIB1-4 beta-propeller domain-containing protein</fullName>
    </recommendedName>
</protein>
<name>A0AAD9XQS3_9ROSI</name>
<reference evidence="2" key="1">
    <citation type="journal article" date="2023" name="Plant J.">
        <title>Genome sequences and population genomics provide insights into the demographic history, inbreeding, and mutation load of two 'living fossil' tree species of Dipteronia.</title>
        <authorList>
            <person name="Feng Y."/>
            <person name="Comes H.P."/>
            <person name="Chen J."/>
            <person name="Zhu S."/>
            <person name="Lu R."/>
            <person name="Zhang X."/>
            <person name="Li P."/>
            <person name="Qiu J."/>
            <person name="Olsen K.M."/>
            <person name="Qiu Y."/>
        </authorList>
    </citation>
    <scope>NUCLEOTIDE SEQUENCE</scope>
    <source>
        <strain evidence="2">KIB01</strain>
    </source>
</reference>
<sequence length="318" mass="36407">MLPSTEESNLYEFFRISEQIIPENPTHKTRLPRKVPGERCLSSKGWLIGIGQYWSVSLLHPFASLYVKLPNMITILNWNRVSHVLVIGKCFISASPLLTSDYIVIIIYGALGELAYARPGDKVWNPIKGWYGCYVDISCYKGRFYAINKCGMIMACNIKDDNPPTAQEVAHMPQEIFKKCLKQFYIVESAGVLLVVSRRQMRIRREKEGISEWSYGNIRFHVYEVDIDTNTWTEIKNLGSRALFLDHNSSFSIETSDVSHCKPNSIYFTPNSTMNPHSWLCNGRKDGMGIYDLKDGSVIQHYRGNSYSELNPPIWIEG</sequence>
<organism evidence="2 3">
    <name type="scientific">Dipteronia dyeriana</name>
    <dbReference type="NCBI Taxonomy" id="168575"/>
    <lineage>
        <taxon>Eukaryota</taxon>
        <taxon>Viridiplantae</taxon>
        <taxon>Streptophyta</taxon>
        <taxon>Embryophyta</taxon>
        <taxon>Tracheophyta</taxon>
        <taxon>Spermatophyta</taxon>
        <taxon>Magnoliopsida</taxon>
        <taxon>eudicotyledons</taxon>
        <taxon>Gunneridae</taxon>
        <taxon>Pentapetalae</taxon>
        <taxon>rosids</taxon>
        <taxon>malvids</taxon>
        <taxon>Sapindales</taxon>
        <taxon>Sapindaceae</taxon>
        <taxon>Hippocastanoideae</taxon>
        <taxon>Acereae</taxon>
        <taxon>Dipteronia</taxon>
    </lineage>
</organism>
<evidence type="ECO:0000259" key="1">
    <source>
        <dbReference type="Pfam" id="PF03478"/>
    </source>
</evidence>